<sequence>MLVNRSRTGAGHRSGGFGAVRMIVVTVACGAITVADEVHNFRLFDNREPGEQAYDLQPSRSLGRAGG</sequence>
<accession>A0ABM7JSG8</accession>
<evidence type="ECO:0000313" key="2">
    <source>
        <dbReference type="Proteomes" id="UP000465812"/>
    </source>
</evidence>
<name>A0ABM7JSG8_MYCNT</name>
<evidence type="ECO:0000313" key="1">
    <source>
        <dbReference type="EMBL" id="BBY37962.1"/>
    </source>
</evidence>
<proteinExistence type="predicted"/>
<protein>
    <submittedName>
        <fullName evidence="1">Uncharacterized protein</fullName>
    </submittedName>
</protein>
<reference evidence="1 2" key="1">
    <citation type="journal article" date="2019" name="Emerg. Microbes Infect.">
        <title>Comprehensive subspecies identification of 175 nontuberculous mycobacteria species based on 7547 genomic profiles.</title>
        <authorList>
            <person name="Matsumoto Y."/>
            <person name="Kinjo T."/>
            <person name="Motooka D."/>
            <person name="Nabeya D."/>
            <person name="Jung N."/>
            <person name="Uechi K."/>
            <person name="Horii T."/>
            <person name="Iida T."/>
            <person name="Fujita J."/>
            <person name="Nakamura S."/>
        </authorList>
    </citation>
    <scope>NUCLEOTIDE SEQUENCE [LARGE SCALE GENOMIC DNA]</scope>
    <source>
        <strain evidence="1 2">JCM 18113</strain>
    </source>
</reference>
<gene>
    <name evidence="1" type="ORF">MMAN_20960</name>
</gene>
<organism evidence="1 2">
    <name type="scientific">Mycobacterium mantenii</name>
    <dbReference type="NCBI Taxonomy" id="560555"/>
    <lineage>
        <taxon>Bacteria</taxon>
        <taxon>Bacillati</taxon>
        <taxon>Actinomycetota</taxon>
        <taxon>Actinomycetes</taxon>
        <taxon>Mycobacteriales</taxon>
        <taxon>Mycobacteriaceae</taxon>
        <taxon>Mycobacterium</taxon>
        <taxon>Mycobacterium avium complex (MAC)</taxon>
    </lineage>
</organism>
<keyword evidence="2" id="KW-1185">Reference proteome</keyword>
<dbReference type="Proteomes" id="UP000465812">
    <property type="component" value="Chromosome"/>
</dbReference>
<dbReference type="EMBL" id="AP022590">
    <property type="protein sequence ID" value="BBY37962.1"/>
    <property type="molecule type" value="Genomic_DNA"/>
</dbReference>